<dbReference type="Pfam" id="PF10753">
    <property type="entry name" value="Toxin_GhoT_OrtT"/>
    <property type="match status" value="1"/>
</dbReference>
<organism evidence="9 10">
    <name type="scientific">Symbiopectobacterium purcellii</name>
    <dbReference type="NCBI Taxonomy" id="2871826"/>
    <lineage>
        <taxon>Bacteria</taxon>
        <taxon>Pseudomonadati</taxon>
        <taxon>Pseudomonadota</taxon>
        <taxon>Gammaproteobacteria</taxon>
        <taxon>Enterobacterales</taxon>
        <taxon>Enterobacteriaceae</taxon>
    </lineage>
</organism>
<dbReference type="InterPro" id="IPR019689">
    <property type="entry name" value="Toxin_GhoT/OrtT"/>
</dbReference>
<dbReference type="RefSeq" id="WP_222157394.1">
    <property type="nucleotide sequence ID" value="NZ_CP081864.1"/>
</dbReference>
<reference evidence="9 10" key="1">
    <citation type="submission" date="2021-08" db="EMBL/GenBank/DDBJ databases">
        <title>Culture and genomic analysis of Symbiopectobacterium purcellii sp. nov. gen. nov., isolated from the leafhopper Empoasca decipiens.</title>
        <authorList>
            <person name="Nadal-Jimenez P."/>
            <person name="Siozios S."/>
            <person name="Halliday N."/>
            <person name="Camara M."/>
            <person name="Hurst G.D.D."/>
        </authorList>
    </citation>
    <scope>NUCLEOTIDE SEQUENCE [LARGE SCALE GENOMIC DNA]</scope>
    <source>
        <strain evidence="9 10">SyEd1</strain>
    </source>
</reference>
<evidence type="ECO:0000256" key="5">
    <source>
        <dbReference type="ARBA" id="ARBA00022692"/>
    </source>
</evidence>
<keyword evidence="6 8" id="KW-1133">Transmembrane helix</keyword>
<sequence>MSHHAVWEFIKHAYMLGAIIAMVITFLLSRDKSLLMRFLASILIGLTWPLSFPLVLLFSLL</sequence>
<comment type="subcellular location">
    <subcellularLocation>
        <location evidence="1">Cell inner membrane</location>
        <topology evidence="1">Multi-pass membrane protein</topology>
    </subcellularLocation>
</comment>
<evidence type="ECO:0000256" key="8">
    <source>
        <dbReference type="SAM" id="Phobius"/>
    </source>
</evidence>
<evidence type="ECO:0000256" key="3">
    <source>
        <dbReference type="ARBA" id="ARBA00022475"/>
    </source>
</evidence>
<proteinExistence type="inferred from homology"/>
<dbReference type="EMBL" id="CP081864">
    <property type="protein sequence ID" value="QZN94269.1"/>
    <property type="molecule type" value="Genomic_DNA"/>
</dbReference>
<protein>
    <submittedName>
        <fullName evidence="9">GhoT/OrtT family toxin</fullName>
    </submittedName>
</protein>
<evidence type="ECO:0000256" key="2">
    <source>
        <dbReference type="ARBA" id="ARBA00010408"/>
    </source>
</evidence>
<evidence type="ECO:0000256" key="4">
    <source>
        <dbReference type="ARBA" id="ARBA00022519"/>
    </source>
</evidence>
<accession>A0ABX9AL73</accession>
<comment type="similarity">
    <text evidence="2">Belongs to the GhoT/OrtT toxin family.</text>
</comment>
<keyword evidence="7 8" id="KW-0472">Membrane</keyword>
<evidence type="ECO:0000256" key="1">
    <source>
        <dbReference type="ARBA" id="ARBA00004429"/>
    </source>
</evidence>
<evidence type="ECO:0000313" key="9">
    <source>
        <dbReference type="EMBL" id="QZN94269.1"/>
    </source>
</evidence>
<feature type="transmembrane region" description="Helical" evidence="8">
    <location>
        <begin position="12"/>
        <end position="29"/>
    </location>
</feature>
<keyword evidence="10" id="KW-1185">Reference proteome</keyword>
<evidence type="ECO:0000256" key="7">
    <source>
        <dbReference type="ARBA" id="ARBA00023136"/>
    </source>
</evidence>
<evidence type="ECO:0000313" key="10">
    <source>
        <dbReference type="Proteomes" id="UP000825886"/>
    </source>
</evidence>
<dbReference type="Proteomes" id="UP000825886">
    <property type="component" value="Chromosome"/>
</dbReference>
<feature type="transmembrane region" description="Helical" evidence="8">
    <location>
        <begin position="38"/>
        <end position="60"/>
    </location>
</feature>
<evidence type="ECO:0000256" key="6">
    <source>
        <dbReference type="ARBA" id="ARBA00022989"/>
    </source>
</evidence>
<gene>
    <name evidence="9" type="ORF">K6K13_12910</name>
</gene>
<name>A0ABX9AL73_9ENTR</name>
<keyword evidence="5 8" id="KW-0812">Transmembrane</keyword>
<keyword evidence="3" id="KW-1003">Cell membrane</keyword>
<keyword evidence="4" id="KW-0997">Cell inner membrane</keyword>